<dbReference type="OrthoDB" id="6203365at2759"/>
<proteinExistence type="predicted"/>
<dbReference type="EMBL" id="UYJE01003425">
    <property type="protein sequence ID" value="VDI19243.1"/>
    <property type="molecule type" value="Genomic_DNA"/>
</dbReference>
<gene>
    <name evidence="2" type="ORF">MGAL_10B029935</name>
</gene>
<evidence type="ECO:0000313" key="2">
    <source>
        <dbReference type="EMBL" id="VDI19243.1"/>
    </source>
</evidence>
<comment type="caution">
    <text evidence="2">The sequence shown here is derived from an EMBL/GenBank/DDBJ whole genome shotgun (WGS) entry which is preliminary data.</text>
</comment>
<dbReference type="Proteomes" id="UP000596742">
    <property type="component" value="Unassembled WGS sequence"/>
</dbReference>
<keyword evidence="3" id="KW-1185">Reference proteome</keyword>
<evidence type="ECO:0000313" key="3">
    <source>
        <dbReference type="Proteomes" id="UP000596742"/>
    </source>
</evidence>
<feature type="compositionally biased region" description="Low complexity" evidence="1">
    <location>
        <begin position="132"/>
        <end position="144"/>
    </location>
</feature>
<dbReference type="AlphaFoldDB" id="A0A8B6DHS9"/>
<accession>A0A8B6DHS9</accession>
<feature type="region of interest" description="Disordered" evidence="1">
    <location>
        <begin position="112"/>
        <end position="159"/>
    </location>
</feature>
<organism evidence="2 3">
    <name type="scientific">Mytilus galloprovincialis</name>
    <name type="common">Mediterranean mussel</name>
    <dbReference type="NCBI Taxonomy" id="29158"/>
    <lineage>
        <taxon>Eukaryota</taxon>
        <taxon>Metazoa</taxon>
        <taxon>Spiralia</taxon>
        <taxon>Lophotrochozoa</taxon>
        <taxon>Mollusca</taxon>
        <taxon>Bivalvia</taxon>
        <taxon>Autobranchia</taxon>
        <taxon>Pteriomorphia</taxon>
        <taxon>Mytilida</taxon>
        <taxon>Mytiloidea</taxon>
        <taxon>Mytilidae</taxon>
        <taxon>Mytilinae</taxon>
        <taxon>Mytilus</taxon>
    </lineage>
</organism>
<protein>
    <submittedName>
        <fullName evidence="2">Uncharacterized protein</fullName>
    </submittedName>
</protein>
<evidence type="ECO:0000256" key="1">
    <source>
        <dbReference type="SAM" id="MobiDB-lite"/>
    </source>
</evidence>
<sequence length="159" mass="17751">MPPASAHLKLATNVQCLIDYYLTAGYHNTNLFDFISKGCLKKTQAGEIEFDLGSTIHQEILRNCCRLCGKKQAVAKLGIFEGNRGFDELCRGRSETNPVVLLAQDGQTVSAYEEEQQPQQLQTQQPQPPQIQQPQQPTLQELMPTPSPYAAQPISHWVV</sequence>
<reference evidence="2" key="1">
    <citation type="submission" date="2018-11" db="EMBL/GenBank/DDBJ databases">
        <authorList>
            <person name="Alioto T."/>
            <person name="Alioto T."/>
        </authorList>
    </citation>
    <scope>NUCLEOTIDE SEQUENCE</scope>
</reference>
<name>A0A8B6DHS9_MYTGA</name>